<name>A0AAV6WCU7_9LAMI</name>
<feature type="domain" description="F-box" evidence="1">
    <location>
        <begin position="1"/>
        <end position="45"/>
    </location>
</feature>
<dbReference type="Proteomes" id="UP000826271">
    <property type="component" value="Unassembled WGS sequence"/>
</dbReference>
<dbReference type="PANTHER" id="PTHR31672:SF10">
    <property type="entry name" value="F-BOX DOMAIN-CONTAINING PROTEIN"/>
    <property type="match status" value="1"/>
</dbReference>
<dbReference type="SUPFAM" id="SSF81383">
    <property type="entry name" value="F-box domain"/>
    <property type="match status" value="1"/>
</dbReference>
<protein>
    <recommendedName>
        <fullName evidence="1">F-box domain-containing protein</fullName>
    </recommendedName>
</protein>
<dbReference type="CDD" id="cd22157">
    <property type="entry name" value="F-box_AtFBW1-like"/>
    <property type="match status" value="1"/>
</dbReference>
<dbReference type="InterPro" id="IPR017451">
    <property type="entry name" value="F-box-assoc_interact_dom"/>
</dbReference>
<dbReference type="PANTHER" id="PTHR31672">
    <property type="entry name" value="BNACNNG10540D PROTEIN"/>
    <property type="match status" value="1"/>
</dbReference>
<dbReference type="InterPro" id="IPR036047">
    <property type="entry name" value="F-box-like_dom_sf"/>
</dbReference>
<dbReference type="Gene3D" id="2.120.10.80">
    <property type="entry name" value="Kelch-type beta propeller"/>
    <property type="match status" value="1"/>
</dbReference>
<gene>
    <name evidence="2" type="ORF">BUALT_Bualt18G0044900</name>
</gene>
<dbReference type="EMBL" id="WHWC01000018">
    <property type="protein sequence ID" value="KAG8364883.1"/>
    <property type="molecule type" value="Genomic_DNA"/>
</dbReference>
<dbReference type="PROSITE" id="PS50181">
    <property type="entry name" value="FBOX"/>
    <property type="match status" value="1"/>
</dbReference>
<dbReference type="InterPro" id="IPR011043">
    <property type="entry name" value="Gal_Oxase/kelch_b-propeller"/>
</dbReference>
<sequence length="396" mass="46532">MEMNLPDDILFSILCILPVKSLMRLLCLCKSWNSLIKSSGFIAAHHHHNENEKNSYLLYMPKDVRKPRQVCTMLRENDAPPSYMKHCDLVLPLSRYYVVGVCEGLICLTEESFDVNHIYIWNPFVGTLKFVPPSETAPPPHGDNRIVFGFGFANNDYRIIKIIYHEWRLHEVEMYSLATNSWRRIEFEPAKWWIDFQCIGVSFEGSIYWLSSVDAEYGASKSILRFDLEEEIFEETAAPPAKYHRSMALVVANGFLVLLELRALWIPFPVQSWVMKESSWIATEEFIISEDRSHPMVELCKSGNLVFATIDGSRPPAEIQDQRVFFAYDYNRISGWKLREMEIEREMDLSWRQWQTYDFVRMRFPFSLTTFVGPLGYLLSSRRHRLVHHYRRRISS</sequence>
<evidence type="ECO:0000259" key="1">
    <source>
        <dbReference type="PROSITE" id="PS50181"/>
    </source>
</evidence>
<comment type="caution">
    <text evidence="2">The sequence shown here is derived from an EMBL/GenBank/DDBJ whole genome shotgun (WGS) entry which is preliminary data.</text>
</comment>
<dbReference type="SUPFAM" id="SSF50965">
    <property type="entry name" value="Galactose oxidase, central domain"/>
    <property type="match status" value="1"/>
</dbReference>
<dbReference type="AlphaFoldDB" id="A0AAV6WCU7"/>
<organism evidence="2 3">
    <name type="scientific">Buddleja alternifolia</name>
    <dbReference type="NCBI Taxonomy" id="168488"/>
    <lineage>
        <taxon>Eukaryota</taxon>
        <taxon>Viridiplantae</taxon>
        <taxon>Streptophyta</taxon>
        <taxon>Embryophyta</taxon>
        <taxon>Tracheophyta</taxon>
        <taxon>Spermatophyta</taxon>
        <taxon>Magnoliopsida</taxon>
        <taxon>eudicotyledons</taxon>
        <taxon>Gunneridae</taxon>
        <taxon>Pentapetalae</taxon>
        <taxon>asterids</taxon>
        <taxon>lamiids</taxon>
        <taxon>Lamiales</taxon>
        <taxon>Scrophulariaceae</taxon>
        <taxon>Buddlejeae</taxon>
        <taxon>Buddleja</taxon>
    </lineage>
</organism>
<accession>A0AAV6WCU7</accession>
<dbReference type="InterPro" id="IPR050796">
    <property type="entry name" value="SCF_F-box_component"/>
</dbReference>
<dbReference type="Pfam" id="PF00646">
    <property type="entry name" value="F-box"/>
    <property type="match status" value="1"/>
</dbReference>
<proteinExistence type="predicted"/>
<evidence type="ECO:0000313" key="2">
    <source>
        <dbReference type="EMBL" id="KAG8364883.1"/>
    </source>
</evidence>
<keyword evidence="3" id="KW-1185">Reference proteome</keyword>
<dbReference type="InterPro" id="IPR015915">
    <property type="entry name" value="Kelch-typ_b-propeller"/>
</dbReference>
<reference evidence="2" key="1">
    <citation type="submission" date="2019-10" db="EMBL/GenBank/DDBJ databases">
        <authorList>
            <person name="Zhang R."/>
            <person name="Pan Y."/>
            <person name="Wang J."/>
            <person name="Ma R."/>
            <person name="Yu S."/>
        </authorList>
    </citation>
    <scope>NUCLEOTIDE SEQUENCE</scope>
    <source>
        <strain evidence="2">LA-IB0</strain>
        <tissue evidence="2">Leaf</tissue>
    </source>
</reference>
<dbReference type="Gene3D" id="1.20.1280.50">
    <property type="match status" value="1"/>
</dbReference>
<dbReference type="NCBIfam" id="TIGR01640">
    <property type="entry name" value="F_box_assoc_1"/>
    <property type="match status" value="1"/>
</dbReference>
<dbReference type="InterPro" id="IPR001810">
    <property type="entry name" value="F-box_dom"/>
</dbReference>
<evidence type="ECO:0000313" key="3">
    <source>
        <dbReference type="Proteomes" id="UP000826271"/>
    </source>
</evidence>
<dbReference type="InterPro" id="IPR006527">
    <property type="entry name" value="F-box-assoc_dom_typ1"/>
</dbReference>
<dbReference type="Pfam" id="PF07734">
    <property type="entry name" value="FBA_1"/>
    <property type="match status" value="1"/>
</dbReference>
<dbReference type="SMART" id="SM00256">
    <property type="entry name" value="FBOX"/>
    <property type="match status" value="1"/>
</dbReference>